<dbReference type="Gene3D" id="1.10.287.110">
    <property type="entry name" value="DnaJ domain"/>
    <property type="match status" value="1"/>
</dbReference>
<feature type="non-terminal residue" evidence="6">
    <location>
        <position position="186"/>
    </location>
</feature>
<dbReference type="SUPFAM" id="SSF48452">
    <property type="entry name" value="TPR-like"/>
    <property type="match status" value="1"/>
</dbReference>
<keyword evidence="2 3" id="KW-0802">TPR repeat</keyword>
<dbReference type="GO" id="GO:0051879">
    <property type="term" value="F:Hsp90 protein binding"/>
    <property type="evidence" value="ECO:0007669"/>
    <property type="project" value="TreeGrafter"/>
</dbReference>
<dbReference type="Proteomes" id="UP001190700">
    <property type="component" value="Unassembled WGS sequence"/>
</dbReference>
<dbReference type="SUPFAM" id="SSF46565">
    <property type="entry name" value="Chaperone J-domain"/>
    <property type="match status" value="1"/>
</dbReference>
<dbReference type="PROSITE" id="PS50005">
    <property type="entry name" value="TPR"/>
    <property type="match status" value="1"/>
</dbReference>
<dbReference type="InterPro" id="IPR011990">
    <property type="entry name" value="TPR-like_helical_dom_sf"/>
</dbReference>
<dbReference type="PANTHER" id="PTHR22904:SF523">
    <property type="entry name" value="STRESS-INDUCED-PHOSPHOPROTEIN 1"/>
    <property type="match status" value="1"/>
</dbReference>
<dbReference type="Pfam" id="PF00226">
    <property type="entry name" value="DnaJ"/>
    <property type="match status" value="1"/>
</dbReference>
<dbReference type="InterPro" id="IPR019734">
    <property type="entry name" value="TPR_rpt"/>
</dbReference>
<dbReference type="InterPro" id="IPR001623">
    <property type="entry name" value="DnaJ_domain"/>
</dbReference>
<sequence length="186" mass="20639">MEFPGDFPKIRHNRQSWSAYEVLGLKHDATEAEAKQAYHKTLKTAHPDKGGDAVAFQQIQRAYESVLSDIVARKTSNVSYRMSQLSAHASEDECSKEEEEAAPQAGSTGLASPDVLAGEAKRRGNEAFAAQRMQAAKAHYTEALTWAPSDHTIWSNRSAAHVHLEDFHSAVEDAERAVEIKPRWPK</sequence>
<keyword evidence="1" id="KW-0677">Repeat</keyword>
<proteinExistence type="predicted"/>
<comment type="caution">
    <text evidence="6">The sequence shown here is derived from an EMBL/GenBank/DDBJ whole genome shotgun (WGS) entry which is preliminary data.</text>
</comment>
<dbReference type="SMART" id="SM00028">
    <property type="entry name" value="TPR"/>
    <property type="match status" value="2"/>
</dbReference>
<protein>
    <recommendedName>
        <fullName evidence="5">J domain-containing protein</fullName>
    </recommendedName>
</protein>
<organism evidence="6 7">
    <name type="scientific">Cymbomonas tetramitiformis</name>
    <dbReference type="NCBI Taxonomy" id="36881"/>
    <lineage>
        <taxon>Eukaryota</taxon>
        <taxon>Viridiplantae</taxon>
        <taxon>Chlorophyta</taxon>
        <taxon>Pyramimonadophyceae</taxon>
        <taxon>Pyramimonadales</taxon>
        <taxon>Pyramimonadaceae</taxon>
        <taxon>Cymbomonas</taxon>
    </lineage>
</organism>
<accession>A0AAE0KTS7</accession>
<feature type="region of interest" description="Disordered" evidence="4">
    <location>
        <begin position="89"/>
        <end position="113"/>
    </location>
</feature>
<dbReference type="EMBL" id="LGRX02017946">
    <property type="protein sequence ID" value="KAK3260255.1"/>
    <property type="molecule type" value="Genomic_DNA"/>
</dbReference>
<feature type="compositionally biased region" description="Acidic residues" evidence="4">
    <location>
        <begin position="92"/>
        <end position="101"/>
    </location>
</feature>
<evidence type="ECO:0000256" key="4">
    <source>
        <dbReference type="SAM" id="MobiDB-lite"/>
    </source>
</evidence>
<evidence type="ECO:0000313" key="6">
    <source>
        <dbReference type="EMBL" id="KAK3260255.1"/>
    </source>
</evidence>
<dbReference type="AlphaFoldDB" id="A0AAE0KTS7"/>
<feature type="repeat" description="TPR" evidence="3">
    <location>
        <begin position="151"/>
        <end position="184"/>
    </location>
</feature>
<reference evidence="6 7" key="1">
    <citation type="journal article" date="2015" name="Genome Biol. Evol.">
        <title>Comparative Genomics of a Bacterivorous Green Alga Reveals Evolutionary Causalities and Consequences of Phago-Mixotrophic Mode of Nutrition.</title>
        <authorList>
            <person name="Burns J.A."/>
            <person name="Paasch A."/>
            <person name="Narechania A."/>
            <person name="Kim E."/>
        </authorList>
    </citation>
    <scope>NUCLEOTIDE SEQUENCE [LARGE SCALE GENOMIC DNA]</scope>
    <source>
        <strain evidence="6 7">PLY_AMNH</strain>
    </source>
</reference>
<dbReference type="CDD" id="cd06257">
    <property type="entry name" value="DnaJ"/>
    <property type="match status" value="1"/>
</dbReference>
<feature type="domain" description="J" evidence="5">
    <location>
        <begin position="18"/>
        <end position="80"/>
    </location>
</feature>
<evidence type="ECO:0000259" key="5">
    <source>
        <dbReference type="PROSITE" id="PS50076"/>
    </source>
</evidence>
<dbReference type="PROSITE" id="PS50076">
    <property type="entry name" value="DNAJ_2"/>
    <property type="match status" value="1"/>
</dbReference>
<dbReference type="SMART" id="SM00271">
    <property type="entry name" value="DnaJ"/>
    <property type="match status" value="1"/>
</dbReference>
<evidence type="ECO:0000313" key="7">
    <source>
        <dbReference type="Proteomes" id="UP001190700"/>
    </source>
</evidence>
<gene>
    <name evidence="6" type="ORF">CYMTET_30774</name>
</gene>
<dbReference type="PRINTS" id="PR00625">
    <property type="entry name" value="JDOMAIN"/>
</dbReference>
<keyword evidence="7" id="KW-1185">Reference proteome</keyword>
<name>A0AAE0KTS7_9CHLO</name>
<dbReference type="Pfam" id="PF13181">
    <property type="entry name" value="TPR_8"/>
    <property type="match status" value="1"/>
</dbReference>
<evidence type="ECO:0000256" key="2">
    <source>
        <dbReference type="ARBA" id="ARBA00022803"/>
    </source>
</evidence>
<dbReference type="PANTHER" id="PTHR22904">
    <property type="entry name" value="TPR REPEAT CONTAINING PROTEIN"/>
    <property type="match status" value="1"/>
</dbReference>
<dbReference type="InterPro" id="IPR036869">
    <property type="entry name" value="J_dom_sf"/>
</dbReference>
<evidence type="ECO:0000256" key="3">
    <source>
        <dbReference type="PROSITE-ProRule" id="PRU00339"/>
    </source>
</evidence>
<dbReference type="Gene3D" id="1.25.40.10">
    <property type="entry name" value="Tetratricopeptide repeat domain"/>
    <property type="match status" value="1"/>
</dbReference>
<evidence type="ECO:0000256" key="1">
    <source>
        <dbReference type="ARBA" id="ARBA00022737"/>
    </source>
</evidence>